<dbReference type="Gene3D" id="3.40.630.10">
    <property type="entry name" value="Zn peptidases"/>
    <property type="match status" value="1"/>
</dbReference>
<feature type="binding site" evidence="9 11">
    <location>
        <position position="78"/>
    </location>
    <ligand>
        <name>Zn(2+)</name>
        <dbReference type="ChEBI" id="CHEBI:29105"/>
        <label>1</label>
    </ligand>
</feature>
<evidence type="ECO:0000259" key="12">
    <source>
        <dbReference type="Pfam" id="PF07687"/>
    </source>
</evidence>
<dbReference type="SUPFAM" id="SSF53187">
    <property type="entry name" value="Zn-dependent exopeptidases"/>
    <property type="match status" value="1"/>
</dbReference>
<evidence type="ECO:0000256" key="2">
    <source>
        <dbReference type="ARBA" id="ARBA00009692"/>
    </source>
</evidence>
<dbReference type="InterPro" id="IPR011650">
    <property type="entry name" value="Peptidase_M20_dimer"/>
</dbReference>
<organism evidence="13 14">
    <name type="scientific">Tissierella pigra</name>
    <dbReference type="NCBI Taxonomy" id="2607614"/>
    <lineage>
        <taxon>Bacteria</taxon>
        <taxon>Bacillati</taxon>
        <taxon>Bacillota</taxon>
        <taxon>Tissierellia</taxon>
        <taxon>Tissierellales</taxon>
        <taxon>Tissierellaceae</taxon>
        <taxon>Tissierella</taxon>
    </lineage>
</organism>
<dbReference type="GO" id="GO:0006508">
    <property type="term" value="P:proteolysis"/>
    <property type="evidence" value="ECO:0007669"/>
    <property type="project" value="UniProtKB-UniRule"/>
</dbReference>
<dbReference type="PROSITE" id="PS00758">
    <property type="entry name" value="ARGE_DAPE_CPG2_1"/>
    <property type="match status" value="1"/>
</dbReference>
<dbReference type="Pfam" id="PF07687">
    <property type="entry name" value="M20_dimer"/>
    <property type="match status" value="1"/>
</dbReference>
<dbReference type="InterPro" id="IPR010161">
    <property type="entry name" value="Peptidase_M20B"/>
</dbReference>
<dbReference type="NCBIfam" id="TIGR01882">
    <property type="entry name" value="peptidase-T"/>
    <property type="match status" value="1"/>
</dbReference>
<dbReference type="PROSITE" id="PS00759">
    <property type="entry name" value="ARGE_DAPE_CPG2_2"/>
    <property type="match status" value="1"/>
</dbReference>
<dbReference type="Gene3D" id="3.30.70.360">
    <property type="match status" value="1"/>
</dbReference>
<dbReference type="AlphaFoldDB" id="A0A6N7XGG5"/>
<keyword evidence="7 9" id="KW-0862">Zinc</keyword>
<keyword evidence="6 9" id="KW-0378">Hydrolase</keyword>
<comment type="subcellular location">
    <subcellularLocation>
        <location evidence="9">Cytoplasm</location>
    </subcellularLocation>
</comment>
<comment type="cofactor">
    <cofactor evidence="9 11">
        <name>Zn(2+)</name>
        <dbReference type="ChEBI" id="CHEBI:29105"/>
    </cofactor>
    <text evidence="9 11">Binds 2 Zn(2+) ions per subunit.</text>
</comment>
<comment type="caution">
    <text evidence="13">The sequence shown here is derived from an EMBL/GenBank/DDBJ whole genome shotgun (WGS) entry which is preliminary data.</text>
</comment>
<dbReference type="GO" id="GO:0005829">
    <property type="term" value="C:cytosol"/>
    <property type="evidence" value="ECO:0007669"/>
    <property type="project" value="TreeGrafter"/>
</dbReference>
<feature type="binding site" evidence="9 11">
    <location>
        <position position="138"/>
    </location>
    <ligand>
        <name>Zn(2+)</name>
        <dbReference type="ChEBI" id="CHEBI:29105"/>
        <label>2</label>
    </ligand>
</feature>
<keyword evidence="14" id="KW-1185">Reference proteome</keyword>
<dbReference type="EMBL" id="VUNQ01000011">
    <property type="protein sequence ID" value="MSU01141.1"/>
    <property type="molecule type" value="Genomic_DNA"/>
</dbReference>
<evidence type="ECO:0000256" key="11">
    <source>
        <dbReference type="PIRSR" id="PIRSR037215-2"/>
    </source>
</evidence>
<dbReference type="RefSeq" id="WP_154439556.1">
    <property type="nucleotide sequence ID" value="NZ_JAHLPJ010000001.1"/>
</dbReference>
<dbReference type="HAMAP" id="MF_00550">
    <property type="entry name" value="Aminopeptidase_M20"/>
    <property type="match status" value="1"/>
</dbReference>
<evidence type="ECO:0000256" key="9">
    <source>
        <dbReference type="HAMAP-Rule" id="MF_00550"/>
    </source>
</evidence>
<dbReference type="GO" id="GO:0008237">
    <property type="term" value="F:metallopeptidase activity"/>
    <property type="evidence" value="ECO:0007669"/>
    <property type="project" value="UniProtKB-KW"/>
</dbReference>
<evidence type="ECO:0000313" key="14">
    <source>
        <dbReference type="Proteomes" id="UP000469523"/>
    </source>
</evidence>
<feature type="binding site" evidence="9 11">
    <location>
        <position position="376"/>
    </location>
    <ligand>
        <name>Zn(2+)</name>
        <dbReference type="ChEBI" id="CHEBI:29105"/>
        <label>2</label>
    </ligand>
</feature>
<dbReference type="GO" id="GO:0043171">
    <property type="term" value="P:peptide catabolic process"/>
    <property type="evidence" value="ECO:0007669"/>
    <property type="project" value="UniProtKB-UniRule"/>
</dbReference>
<keyword evidence="9" id="KW-0963">Cytoplasm</keyword>
<feature type="active site" evidence="9 10">
    <location>
        <position position="80"/>
    </location>
</feature>
<gene>
    <name evidence="9 13" type="primary">pepT</name>
    <name evidence="13" type="ORF">FYJ83_06620</name>
</gene>
<comment type="catalytic activity">
    <reaction evidence="1 9">
        <text>Release of the N-terminal residue from a tripeptide.</text>
        <dbReference type="EC" id="3.4.11.4"/>
    </reaction>
</comment>
<dbReference type="PANTHER" id="PTHR42994">
    <property type="entry name" value="PEPTIDASE T"/>
    <property type="match status" value="1"/>
</dbReference>
<evidence type="ECO:0000256" key="10">
    <source>
        <dbReference type="PIRSR" id="PIRSR037215-1"/>
    </source>
</evidence>
<keyword evidence="4 9" id="KW-0645">Protease</keyword>
<feature type="active site" description="Proton acceptor" evidence="9 10">
    <location>
        <position position="172"/>
    </location>
</feature>
<feature type="domain" description="Peptidase M20 dimerisation" evidence="12">
    <location>
        <begin position="204"/>
        <end position="304"/>
    </location>
</feature>
<name>A0A6N7XGG5_9FIRM</name>
<feature type="binding site" evidence="9 11">
    <location>
        <position position="173"/>
    </location>
    <ligand>
        <name>Zn(2+)</name>
        <dbReference type="ChEBI" id="CHEBI:29105"/>
        <label>2</label>
    </ligand>
</feature>
<keyword evidence="3 9" id="KW-0031">Aminopeptidase</keyword>
<comment type="similarity">
    <text evidence="2 9">Belongs to the peptidase M20B family.</text>
</comment>
<keyword evidence="8 9" id="KW-0482">Metalloprotease</keyword>
<comment type="function">
    <text evidence="9">Cleaves the N-terminal amino acid of tripeptides.</text>
</comment>
<evidence type="ECO:0000313" key="13">
    <source>
        <dbReference type="EMBL" id="MSU01141.1"/>
    </source>
</evidence>
<protein>
    <recommendedName>
        <fullName evidence="9">Peptidase T</fullName>
        <ecNumber evidence="9">3.4.11.4</ecNumber>
    </recommendedName>
    <alternativeName>
        <fullName evidence="9">Aminotripeptidase</fullName>
        <shortName evidence="9">Tripeptidase</shortName>
    </alternativeName>
    <alternativeName>
        <fullName evidence="9">Tripeptide aminopeptidase</fullName>
    </alternativeName>
</protein>
<proteinExistence type="inferred from homology"/>
<sequence length="403" mass="45340">MDKIIERFKNYIAIDTKSDENSSTCPSTKGQLELGALLVKDLQEIGLEDVRQDKNGYVYATLKSNMDTKVPTIGFIAHLDTSPDLDGKCVNPKIFTYEGGDIKLNEQYSITEKEFPFIKDLVGKELITTDGTTLLGADDKAGISVIIDAMEYLINHPEIKHGDIKVGITPDEEIGRGADLFDVKDFGADFAYTVDGGPIGELEYENFNAASVKIEIQGKNVHPGTAKNIMINSSRIAMEIDNMLPVNQKPEYTEGYEGFYLLDEINGTVDYTVVTYIIREHCREKFEKMKEDFRKIVNFLNDKYDNIIKIEIKDSYYNMKEKVEPHMEIIELAKKSMLDLGIEPMIQPIRGGTDGARLSYMGLPCPNIFTGGYNFHGRFEFIPTESMKLASQLIVKIVENNGK</sequence>
<feature type="binding site" evidence="9 11">
    <location>
        <position position="195"/>
    </location>
    <ligand>
        <name>Zn(2+)</name>
        <dbReference type="ChEBI" id="CHEBI:29105"/>
        <label>1</label>
    </ligand>
</feature>
<feature type="binding site" evidence="9 11">
    <location>
        <position position="138"/>
    </location>
    <ligand>
        <name>Zn(2+)</name>
        <dbReference type="ChEBI" id="CHEBI:29105"/>
        <label>1</label>
    </ligand>
</feature>
<evidence type="ECO:0000256" key="5">
    <source>
        <dbReference type="ARBA" id="ARBA00022723"/>
    </source>
</evidence>
<dbReference type="InterPro" id="IPR001261">
    <property type="entry name" value="ArgE/DapE_CS"/>
</dbReference>
<evidence type="ECO:0000256" key="4">
    <source>
        <dbReference type="ARBA" id="ARBA00022670"/>
    </source>
</evidence>
<accession>A0A6N7XGG5</accession>
<dbReference type="NCBIfam" id="NF003976">
    <property type="entry name" value="PRK05469.1"/>
    <property type="match status" value="1"/>
</dbReference>
<evidence type="ECO:0000256" key="6">
    <source>
        <dbReference type="ARBA" id="ARBA00022801"/>
    </source>
</evidence>
<dbReference type="CDD" id="cd03892">
    <property type="entry name" value="M20_peptT"/>
    <property type="match status" value="1"/>
</dbReference>
<keyword evidence="5 9" id="KW-0479">Metal-binding</keyword>
<dbReference type="InterPro" id="IPR036264">
    <property type="entry name" value="Bact_exopeptidase_dim_dom"/>
</dbReference>
<evidence type="ECO:0000256" key="8">
    <source>
        <dbReference type="ARBA" id="ARBA00023049"/>
    </source>
</evidence>
<dbReference type="GO" id="GO:0045148">
    <property type="term" value="F:tripeptide aminopeptidase activity"/>
    <property type="evidence" value="ECO:0007669"/>
    <property type="project" value="UniProtKB-UniRule"/>
</dbReference>
<dbReference type="GO" id="GO:0008270">
    <property type="term" value="F:zinc ion binding"/>
    <property type="evidence" value="ECO:0007669"/>
    <property type="project" value="UniProtKB-UniRule"/>
</dbReference>
<dbReference type="NCBIfam" id="NF009920">
    <property type="entry name" value="PRK13381.1"/>
    <property type="match status" value="1"/>
</dbReference>
<dbReference type="PANTHER" id="PTHR42994:SF1">
    <property type="entry name" value="PEPTIDASE T"/>
    <property type="match status" value="1"/>
</dbReference>
<reference evidence="13 14" key="1">
    <citation type="submission" date="2019-09" db="EMBL/GenBank/DDBJ databases">
        <title>In-depth cultivation of the pig gut microbiome towards novel bacterial diversity and tailored functional studies.</title>
        <authorList>
            <person name="Wylensek D."/>
            <person name="Hitch T.C.A."/>
            <person name="Clavel T."/>
        </authorList>
    </citation>
    <scope>NUCLEOTIDE SEQUENCE [LARGE SCALE GENOMIC DNA]</scope>
    <source>
        <strain evidence="13 14">WCA3-693-APC-4?</strain>
    </source>
</reference>
<dbReference type="EC" id="3.4.11.4" evidence="9"/>
<dbReference type="Pfam" id="PF01546">
    <property type="entry name" value="Peptidase_M20"/>
    <property type="match status" value="1"/>
</dbReference>
<evidence type="ECO:0000256" key="7">
    <source>
        <dbReference type="ARBA" id="ARBA00022833"/>
    </source>
</evidence>
<dbReference type="PIRSF" id="PIRSF037215">
    <property type="entry name" value="Peptidase_M20B"/>
    <property type="match status" value="1"/>
</dbReference>
<dbReference type="InterPro" id="IPR002933">
    <property type="entry name" value="Peptidase_M20"/>
</dbReference>
<dbReference type="Proteomes" id="UP000469523">
    <property type="component" value="Unassembled WGS sequence"/>
</dbReference>
<evidence type="ECO:0000256" key="3">
    <source>
        <dbReference type="ARBA" id="ARBA00022438"/>
    </source>
</evidence>
<evidence type="ECO:0000256" key="1">
    <source>
        <dbReference type="ARBA" id="ARBA00000870"/>
    </source>
</evidence>
<dbReference type="SUPFAM" id="SSF55031">
    <property type="entry name" value="Bacterial exopeptidase dimerisation domain"/>
    <property type="match status" value="1"/>
</dbReference>